<gene>
    <name evidence="2" type="ORF">CWB98_04755</name>
</gene>
<proteinExistence type="predicted"/>
<feature type="compositionally biased region" description="Polar residues" evidence="1">
    <location>
        <begin position="49"/>
        <end position="67"/>
    </location>
</feature>
<name>A0A5S3X3H0_9GAMM</name>
<reference evidence="3" key="2">
    <citation type="submission" date="2019-06" db="EMBL/GenBank/DDBJ databases">
        <title>Co-occurence of chitin degradation, pigmentation and bioactivity in marine Pseudoalteromonas.</title>
        <authorList>
            <person name="Sonnenschein E.C."/>
            <person name="Bech P.K."/>
        </authorList>
    </citation>
    <scope>NUCLEOTIDE SEQUENCE [LARGE SCALE GENOMIC DNA]</scope>
    <source>
        <strain evidence="3">S2599</strain>
    </source>
</reference>
<dbReference type="EMBL" id="PNCJ01000007">
    <property type="protein sequence ID" value="TMP39000.1"/>
    <property type="molecule type" value="Genomic_DNA"/>
</dbReference>
<dbReference type="RefSeq" id="WP_138543811.1">
    <property type="nucleotide sequence ID" value="NZ_PNCJ01000007.1"/>
</dbReference>
<evidence type="ECO:0008006" key="4">
    <source>
        <dbReference type="Google" id="ProtNLM"/>
    </source>
</evidence>
<accession>A0A5S3X3H0</accession>
<reference evidence="2 3" key="1">
    <citation type="submission" date="2018-01" db="EMBL/GenBank/DDBJ databases">
        <authorList>
            <person name="Paulsen S."/>
            <person name="Gram L.K."/>
        </authorList>
    </citation>
    <scope>NUCLEOTIDE SEQUENCE [LARGE SCALE GENOMIC DNA]</scope>
    <source>
        <strain evidence="2 3">S2599</strain>
    </source>
</reference>
<protein>
    <recommendedName>
        <fullName evidence="4">Lipoprotein</fullName>
    </recommendedName>
</protein>
<sequence length="191" mass="20807">MNKLIVTLVTLFLTACGGGSGESQGQNQANNNDAANDIVQGSVSNATQAQAHNVAEQGSDTEAQLDTTGEDQSLDTQPEEEDVSAEGMEAVVVDETFDFQTDVPVSVLVASNIVDTRAFINICQKEATLTNDDTCFLRAPIDSNGLIVQIVLPHSEQKLKAEIWYYSTDKDPLVYSWEFDGSQQQQTWEIN</sequence>
<feature type="region of interest" description="Disordered" evidence="1">
    <location>
        <begin position="49"/>
        <end position="85"/>
    </location>
</feature>
<dbReference type="AlphaFoldDB" id="A0A5S3X3H0"/>
<dbReference type="Proteomes" id="UP000306719">
    <property type="component" value="Unassembled WGS sequence"/>
</dbReference>
<dbReference type="PROSITE" id="PS51257">
    <property type="entry name" value="PROKAR_LIPOPROTEIN"/>
    <property type="match status" value="1"/>
</dbReference>
<comment type="caution">
    <text evidence="2">The sequence shown here is derived from an EMBL/GenBank/DDBJ whole genome shotgun (WGS) entry which is preliminary data.</text>
</comment>
<evidence type="ECO:0000256" key="1">
    <source>
        <dbReference type="SAM" id="MobiDB-lite"/>
    </source>
</evidence>
<organism evidence="2 3">
    <name type="scientific">Pseudoalteromonas rubra</name>
    <dbReference type="NCBI Taxonomy" id="43658"/>
    <lineage>
        <taxon>Bacteria</taxon>
        <taxon>Pseudomonadati</taxon>
        <taxon>Pseudomonadota</taxon>
        <taxon>Gammaproteobacteria</taxon>
        <taxon>Alteromonadales</taxon>
        <taxon>Pseudoalteromonadaceae</taxon>
        <taxon>Pseudoalteromonas</taxon>
    </lineage>
</organism>
<evidence type="ECO:0000313" key="3">
    <source>
        <dbReference type="Proteomes" id="UP000306719"/>
    </source>
</evidence>
<feature type="compositionally biased region" description="Acidic residues" evidence="1">
    <location>
        <begin position="68"/>
        <end position="84"/>
    </location>
</feature>
<dbReference type="OrthoDB" id="6401541at2"/>
<evidence type="ECO:0000313" key="2">
    <source>
        <dbReference type="EMBL" id="TMP39000.1"/>
    </source>
</evidence>